<dbReference type="EMBL" id="KV417586">
    <property type="protein sequence ID" value="KZP17089.1"/>
    <property type="molecule type" value="Genomic_DNA"/>
</dbReference>
<proteinExistence type="predicted"/>
<evidence type="ECO:0000256" key="1">
    <source>
        <dbReference type="SAM" id="MobiDB-lite"/>
    </source>
</evidence>
<feature type="region of interest" description="Disordered" evidence="1">
    <location>
        <begin position="67"/>
        <end position="107"/>
    </location>
</feature>
<evidence type="ECO:0000313" key="2">
    <source>
        <dbReference type="EMBL" id="KZP17089.1"/>
    </source>
</evidence>
<dbReference type="Proteomes" id="UP000076532">
    <property type="component" value="Unassembled WGS sequence"/>
</dbReference>
<dbReference type="AlphaFoldDB" id="A0A166FRS5"/>
<evidence type="ECO:0000313" key="3">
    <source>
        <dbReference type="Proteomes" id="UP000076532"/>
    </source>
</evidence>
<sequence length="107" mass="12026">MVQTAPNHQTTERPKHLNPKSHPARWCLKPECIALHARVECDQHSMISRAAGTRDGSVRKKTAVYGCSRTDLSSESRRERRVRRHPQTAGQGQAGETVQAYAEPVRL</sequence>
<accession>A0A166FRS5</accession>
<gene>
    <name evidence="2" type="ORF">FIBSPDRAFT_894498</name>
</gene>
<protein>
    <submittedName>
        <fullName evidence="2">Uncharacterized protein</fullName>
    </submittedName>
</protein>
<reference evidence="2 3" key="1">
    <citation type="journal article" date="2016" name="Mol. Biol. Evol.">
        <title>Comparative Genomics of Early-Diverging Mushroom-Forming Fungi Provides Insights into the Origins of Lignocellulose Decay Capabilities.</title>
        <authorList>
            <person name="Nagy L.G."/>
            <person name="Riley R."/>
            <person name="Tritt A."/>
            <person name="Adam C."/>
            <person name="Daum C."/>
            <person name="Floudas D."/>
            <person name="Sun H."/>
            <person name="Yadav J.S."/>
            <person name="Pangilinan J."/>
            <person name="Larsson K.H."/>
            <person name="Matsuura K."/>
            <person name="Barry K."/>
            <person name="Labutti K."/>
            <person name="Kuo R."/>
            <person name="Ohm R.A."/>
            <person name="Bhattacharya S.S."/>
            <person name="Shirouzu T."/>
            <person name="Yoshinaga Y."/>
            <person name="Martin F.M."/>
            <person name="Grigoriev I.V."/>
            <person name="Hibbett D.S."/>
        </authorList>
    </citation>
    <scope>NUCLEOTIDE SEQUENCE [LARGE SCALE GENOMIC DNA]</scope>
    <source>
        <strain evidence="2 3">CBS 109695</strain>
    </source>
</reference>
<organism evidence="2 3">
    <name type="scientific">Athelia psychrophila</name>
    <dbReference type="NCBI Taxonomy" id="1759441"/>
    <lineage>
        <taxon>Eukaryota</taxon>
        <taxon>Fungi</taxon>
        <taxon>Dikarya</taxon>
        <taxon>Basidiomycota</taxon>
        <taxon>Agaricomycotina</taxon>
        <taxon>Agaricomycetes</taxon>
        <taxon>Agaricomycetidae</taxon>
        <taxon>Atheliales</taxon>
        <taxon>Atheliaceae</taxon>
        <taxon>Athelia</taxon>
    </lineage>
</organism>
<feature type="region of interest" description="Disordered" evidence="1">
    <location>
        <begin position="1"/>
        <end position="23"/>
    </location>
</feature>
<name>A0A166FRS5_9AGAM</name>
<keyword evidence="3" id="KW-1185">Reference proteome</keyword>